<sequence>MKKMLIIPGLVAVVLISGCLPSIDKKEEVLQDNEQRVEEMVVIPSIQIKEEYYRSIIPFKESASRGYMGSTNTKYDVREAEEGLLRLSLQKFDPKNHFFQEGQFIDETTVKSWLGRKSETNTLGLNPETTDEMTEAEIASQAPSYLARIVEQNYLVLTDEKKLRLAGISIGLSLNSVHYTRSGEETKITKEALEAEGMEMGEEIIRRIRSQEGLKDIPIVIGLFKQESRNSIVPGSYFATTTAEKGKDTPSGWKIVDEEHVLFPASTNDEKYRDLDTSFKKFKQEIDNYFPSFVNVIGRGLYKDGSIKSLSIEIPIQFFGTSETIGFTQYITSLIKDIFPNIDIEASVTSVNGAEALIVKEAGNDEPYVHIYGY</sequence>
<accession>A0ABW4SE33</accession>
<dbReference type="PROSITE" id="PS51257">
    <property type="entry name" value="PROKAR_LIPOPROTEIN"/>
    <property type="match status" value="1"/>
</dbReference>
<dbReference type="InterPro" id="IPR011426">
    <property type="entry name" value="CamS"/>
</dbReference>
<keyword evidence="2" id="KW-1185">Reference proteome</keyword>
<proteinExistence type="predicted"/>
<dbReference type="CDD" id="cd13440">
    <property type="entry name" value="CamS_repeat_2"/>
    <property type="match status" value="1"/>
</dbReference>
<dbReference type="CDD" id="cd13441">
    <property type="entry name" value="CamS_repeat_1"/>
    <property type="match status" value="1"/>
</dbReference>
<comment type="caution">
    <text evidence="1">The sequence shown here is derived from an EMBL/GenBank/DDBJ whole genome shotgun (WGS) entry which is preliminary data.</text>
</comment>
<reference evidence="2" key="1">
    <citation type="journal article" date="2019" name="Int. J. Syst. Evol. Microbiol.">
        <title>The Global Catalogue of Microorganisms (GCM) 10K type strain sequencing project: providing services to taxonomists for standard genome sequencing and annotation.</title>
        <authorList>
            <consortium name="The Broad Institute Genomics Platform"/>
            <consortium name="The Broad Institute Genome Sequencing Center for Infectious Disease"/>
            <person name="Wu L."/>
            <person name="Ma J."/>
        </authorList>
    </citation>
    <scope>NUCLEOTIDE SEQUENCE [LARGE SCALE GENOMIC DNA]</scope>
    <source>
        <strain evidence="2">CGMCC 4.7177</strain>
    </source>
</reference>
<organism evidence="1 2">
    <name type="scientific">Sporosarcina siberiensis</name>
    <dbReference type="NCBI Taxonomy" id="1365606"/>
    <lineage>
        <taxon>Bacteria</taxon>
        <taxon>Bacillati</taxon>
        <taxon>Bacillota</taxon>
        <taxon>Bacilli</taxon>
        <taxon>Bacillales</taxon>
        <taxon>Caryophanaceae</taxon>
        <taxon>Sporosarcina</taxon>
    </lineage>
</organism>
<gene>
    <name evidence="1" type="ORF">ACFSFY_06715</name>
</gene>
<evidence type="ECO:0000313" key="2">
    <source>
        <dbReference type="Proteomes" id="UP001597218"/>
    </source>
</evidence>
<dbReference type="Gene3D" id="3.10.570.10">
    <property type="entry name" value="sex pheromone staph- cam373 precursor domain"/>
    <property type="match status" value="1"/>
</dbReference>
<name>A0ABW4SE33_9BACL</name>
<dbReference type="EMBL" id="JBHUGI010000015">
    <property type="protein sequence ID" value="MFD1927752.1"/>
    <property type="molecule type" value="Genomic_DNA"/>
</dbReference>
<dbReference type="Proteomes" id="UP001597218">
    <property type="component" value="Unassembled WGS sequence"/>
</dbReference>
<dbReference type="PIRSF" id="PIRSF012509">
    <property type="entry name" value="CamS"/>
    <property type="match status" value="1"/>
</dbReference>
<dbReference type="Pfam" id="PF07537">
    <property type="entry name" value="CamS"/>
    <property type="match status" value="1"/>
</dbReference>
<evidence type="ECO:0000313" key="1">
    <source>
        <dbReference type="EMBL" id="MFD1927752.1"/>
    </source>
</evidence>
<protein>
    <submittedName>
        <fullName evidence="1">CamS family sex pheromone protein</fullName>
    </submittedName>
</protein>
<dbReference type="RefSeq" id="WP_381536489.1">
    <property type="nucleotide sequence ID" value="NZ_JBHUGI010000015.1"/>
</dbReference>